<feature type="non-terminal residue" evidence="1">
    <location>
        <position position="1"/>
    </location>
</feature>
<feature type="non-terminal residue" evidence="1">
    <location>
        <position position="175"/>
    </location>
</feature>
<evidence type="ECO:0000313" key="2">
    <source>
        <dbReference type="Proteomes" id="UP000789525"/>
    </source>
</evidence>
<dbReference type="Proteomes" id="UP000789525">
    <property type="component" value="Unassembled WGS sequence"/>
</dbReference>
<keyword evidence="2" id="KW-1185">Reference proteome</keyword>
<evidence type="ECO:0000313" key="1">
    <source>
        <dbReference type="EMBL" id="CAG8770846.1"/>
    </source>
</evidence>
<accession>A0ACA9QZE6</accession>
<sequence>KHILLANRALVVISTQQQTVECQMSRTGPKRQCASHSKPQRLTSPCCLLRLPTELLIFTAKSTAHPGDILSLAYTCKQLYQLLAHKNSEYIWKYAREHMMLVIDLAIKLPSEYGSNADSFAEYVDADWKHWPIPPPLPGQTEICLAQLLFGRKTCPYCKKEHRDIPQDLVLGITL</sequence>
<organism evidence="1 2">
    <name type="scientific">Acaulospora colombiana</name>
    <dbReference type="NCBI Taxonomy" id="27376"/>
    <lineage>
        <taxon>Eukaryota</taxon>
        <taxon>Fungi</taxon>
        <taxon>Fungi incertae sedis</taxon>
        <taxon>Mucoromycota</taxon>
        <taxon>Glomeromycotina</taxon>
        <taxon>Glomeromycetes</taxon>
        <taxon>Diversisporales</taxon>
        <taxon>Acaulosporaceae</taxon>
        <taxon>Acaulospora</taxon>
    </lineage>
</organism>
<proteinExistence type="predicted"/>
<protein>
    <submittedName>
        <fullName evidence="1">11735_t:CDS:1</fullName>
    </submittedName>
</protein>
<name>A0ACA9QZE6_9GLOM</name>
<dbReference type="EMBL" id="CAJVPT010064769">
    <property type="protein sequence ID" value="CAG8770846.1"/>
    <property type="molecule type" value="Genomic_DNA"/>
</dbReference>
<gene>
    <name evidence="1" type="ORF">ACOLOM_LOCUS13777</name>
</gene>
<reference evidence="1" key="1">
    <citation type="submission" date="2021-06" db="EMBL/GenBank/DDBJ databases">
        <authorList>
            <person name="Kallberg Y."/>
            <person name="Tangrot J."/>
            <person name="Rosling A."/>
        </authorList>
    </citation>
    <scope>NUCLEOTIDE SEQUENCE</scope>
    <source>
        <strain evidence="1">CL356</strain>
    </source>
</reference>
<comment type="caution">
    <text evidence="1">The sequence shown here is derived from an EMBL/GenBank/DDBJ whole genome shotgun (WGS) entry which is preliminary data.</text>
</comment>